<name>A0A918MZI6_9ALTE</name>
<dbReference type="Proteomes" id="UP000631300">
    <property type="component" value="Unassembled WGS sequence"/>
</dbReference>
<keyword evidence="4" id="KW-1185">Reference proteome</keyword>
<gene>
    <name evidence="3" type="ORF">GCM10007391_21650</name>
</gene>
<reference evidence="3" key="1">
    <citation type="journal article" date="2014" name="Int. J. Syst. Evol. Microbiol.">
        <title>Complete genome sequence of Corynebacterium casei LMG S-19264T (=DSM 44701T), isolated from a smear-ripened cheese.</title>
        <authorList>
            <consortium name="US DOE Joint Genome Institute (JGI-PGF)"/>
            <person name="Walter F."/>
            <person name="Albersmeier A."/>
            <person name="Kalinowski J."/>
            <person name="Ruckert C."/>
        </authorList>
    </citation>
    <scope>NUCLEOTIDE SEQUENCE</scope>
    <source>
        <strain evidence="3">KCTC 22164</strain>
    </source>
</reference>
<accession>A0A918MZI6</accession>
<dbReference type="EMBL" id="BMXP01000004">
    <property type="protein sequence ID" value="GGW87392.1"/>
    <property type="molecule type" value="Genomic_DNA"/>
</dbReference>
<feature type="signal peptide" evidence="2">
    <location>
        <begin position="1"/>
        <end position="19"/>
    </location>
</feature>
<evidence type="ECO:0000313" key="4">
    <source>
        <dbReference type="Proteomes" id="UP000631300"/>
    </source>
</evidence>
<evidence type="ECO:0000313" key="3">
    <source>
        <dbReference type="EMBL" id="GGW87392.1"/>
    </source>
</evidence>
<reference evidence="3" key="2">
    <citation type="submission" date="2020-09" db="EMBL/GenBank/DDBJ databases">
        <authorList>
            <person name="Sun Q."/>
            <person name="Kim S."/>
        </authorList>
    </citation>
    <scope>NUCLEOTIDE SEQUENCE</scope>
    <source>
        <strain evidence="3">KCTC 22164</strain>
    </source>
</reference>
<protein>
    <submittedName>
        <fullName evidence="3">Uncharacterized protein</fullName>
    </submittedName>
</protein>
<feature type="chain" id="PRO_5036997405" evidence="2">
    <location>
        <begin position="20"/>
        <end position="124"/>
    </location>
</feature>
<organism evidence="3 4">
    <name type="scientific">Alteromonas halophila</name>
    <dbReference type="NCBI Taxonomy" id="516698"/>
    <lineage>
        <taxon>Bacteria</taxon>
        <taxon>Pseudomonadati</taxon>
        <taxon>Pseudomonadota</taxon>
        <taxon>Gammaproteobacteria</taxon>
        <taxon>Alteromonadales</taxon>
        <taxon>Alteromonadaceae</taxon>
        <taxon>Alteromonas/Salinimonas group</taxon>
        <taxon>Alteromonas</taxon>
    </lineage>
</organism>
<comment type="caution">
    <text evidence="3">The sequence shown here is derived from an EMBL/GenBank/DDBJ whole genome shotgun (WGS) entry which is preliminary data.</text>
</comment>
<dbReference type="RefSeq" id="WP_189406335.1">
    <property type="nucleotide sequence ID" value="NZ_BMXP01000004.1"/>
</dbReference>
<feature type="region of interest" description="Disordered" evidence="1">
    <location>
        <begin position="104"/>
        <end position="124"/>
    </location>
</feature>
<sequence>MMKKLTVAAALFVALGTAAEEPLAITDFSVENIETLDAQGKVLATVPVSSLPDTDIPVIEKNEELDLIKIKNKQGEEVWLDAYFVKLNKGKVVDLPCYKMSETDGKDSRETGTMGFGGTCEDAN</sequence>
<keyword evidence="2" id="KW-0732">Signal</keyword>
<proteinExistence type="predicted"/>
<evidence type="ECO:0000256" key="2">
    <source>
        <dbReference type="SAM" id="SignalP"/>
    </source>
</evidence>
<dbReference type="AlphaFoldDB" id="A0A918MZI6"/>
<evidence type="ECO:0000256" key="1">
    <source>
        <dbReference type="SAM" id="MobiDB-lite"/>
    </source>
</evidence>